<dbReference type="EMBL" id="LR785157">
    <property type="protein sequence ID" value="CAB3245778.1"/>
    <property type="molecule type" value="mRNA"/>
</dbReference>
<reference evidence="20" key="1">
    <citation type="submission" date="2020-04" db="EMBL/GenBank/DDBJ databases">
        <authorList>
            <person name="Neveu A P."/>
        </authorList>
    </citation>
    <scope>NUCLEOTIDE SEQUENCE</scope>
    <source>
        <tissue evidence="20">Whole embryo</tissue>
    </source>
</reference>
<dbReference type="Gene3D" id="1.10.510.10">
    <property type="entry name" value="Transferase(Phosphotransferase) domain 1"/>
    <property type="match status" value="1"/>
</dbReference>
<dbReference type="GO" id="GO:0004715">
    <property type="term" value="F:non-membrane spanning protein tyrosine kinase activity"/>
    <property type="evidence" value="ECO:0007669"/>
    <property type="project" value="UniProtKB-EC"/>
</dbReference>
<dbReference type="InterPro" id="IPR011009">
    <property type="entry name" value="Kinase-like_dom_sf"/>
</dbReference>
<evidence type="ECO:0000313" key="20">
    <source>
        <dbReference type="EMBL" id="CAB3245778.1"/>
    </source>
</evidence>
<feature type="domain" description="Protein kinase" evidence="18">
    <location>
        <begin position="577"/>
        <end position="834"/>
    </location>
</feature>
<dbReference type="PROSITE" id="PS00107">
    <property type="entry name" value="PROTEIN_KINASE_ATP"/>
    <property type="match status" value="1"/>
</dbReference>
<evidence type="ECO:0000259" key="19">
    <source>
        <dbReference type="PROSITE" id="PS51741"/>
    </source>
</evidence>
<evidence type="ECO:0000256" key="10">
    <source>
        <dbReference type="PIRNR" id="PIRNR000632"/>
    </source>
</evidence>
<keyword evidence="6 10" id="KW-0067">ATP-binding</keyword>
<dbReference type="CDD" id="cd10361">
    <property type="entry name" value="SH2_Fps_family"/>
    <property type="match status" value="1"/>
</dbReference>
<evidence type="ECO:0000256" key="3">
    <source>
        <dbReference type="ARBA" id="ARBA00022679"/>
    </source>
</evidence>
<dbReference type="InterPro" id="IPR000719">
    <property type="entry name" value="Prot_kinase_dom"/>
</dbReference>
<protein>
    <recommendedName>
        <fullName evidence="10">Tyrosine-protein kinase</fullName>
        <ecNumber evidence="10">2.7.10.2</ecNumber>
    </recommendedName>
</protein>
<dbReference type="InterPro" id="IPR020635">
    <property type="entry name" value="Tyr_kinase_cat_dom"/>
</dbReference>
<dbReference type="InterPro" id="IPR008266">
    <property type="entry name" value="Tyr_kinase_AS"/>
</dbReference>
<keyword evidence="7 14" id="KW-0175">Coiled coil</keyword>
<evidence type="ECO:0000256" key="14">
    <source>
        <dbReference type="PROSITE-ProRule" id="PRU01077"/>
    </source>
</evidence>
<dbReference type="SMART" id="SM00252">
    <property type="entry name" value="SH2"/>
    <property type="match status" value="1"/>
</dbReference>
<evidence type="ECO:0000256" key="7">
    <source>
        <dbReference type="ARBA" id="ARBA00023054"/>
    </source>
</evidence>
<keyword evidence="5 10" id="KW-0418">Kinase</keyword>
<comment type="catalytic activity">
    <reaction evidence="9 10">
        <text>L-tyrosyl-[protein] + ATP = O-phospho-L-tyrosyl-[protein] + ADP + H(+)</text>
        <dbReference type="Rhea" id="RHEA:10596"/>
        <dbReference type="Rhea" id="RHEA-COMP:10136"/>
        <dbReference type="Rhea" id="RHEA-COMP:20101"/>
        <dbReference type="ChEBI" id="CHEBI:15378"/>
        <dbReference type="ChEBI" id="CHEBI:30616"/>
        <dbReference type="ChEBI" id="CHEBI:46858"/>
        <dbReference type="ChEBI" id="CHEBI:61978"/>
        <dbReference type="ChEBI" id="CHEBI:456216"/>
        <dbReference type="EC" id="2.7.10.2"/>
    </reaction>
</comment>
<sequence length="838" mass="96655">MEEATFSSMLLGKPSHDGLIKLQDYEIKLLEVMKKTISMRIKCDKEYANSITQVALQGAKIEAPMYNSPLHTAWKEIVHELSQMGKTIKKSAEHLQSSTYEKVVGLIKDKIAVKKYYSDNRERIDNELLKVIHTEMDKKSTHYQKLETETGQAHKSYDAAVEKKNKLPVIEKCQDKYRKSTMKFHHAHNEYVLHVQEAGMYQDQYRSQILPQLMEGMQYMHSSFVETMKNLISEWLENTSPCRDEFVSCHKQAQDCWREIDMATEYGDFLRCQFTSLEPEAVILFDSLRSEGATLPSNQIVLNSLSLQGIEHLKQGFESDQMAVEAKIEDYTKHLHDLNEEIQQVQENLSSISRFFSSSHIGLHAKQLDYVTTQLYMMENEGLRNRQRHLFYLLDQTLKDLGERDPLPGLFLPELDTLSTASADVRSPTEIKSIMNKFVGKIKKTATDTVTAMSSKKDGKKIIDMSKTEREQAWFHGAIPRREAENLIVNDGDFLLRESTQKSDELVLTSKSDNQLRHFKFQRTENGMFRFDGDSFYTILDLILFHFESKKAITNKSGCVLKEAICKDKWQMTHDDIEIVSELGHGNFGTVHKAVLRKTNEWVAVKTCKDTVDKNTQDKFLSEAKILKGYDHPNIVRLVGICTDCHPIYIVMELVMGGDLLKFLKASRYRLYENQLLQMCRDACAGLAYLEEKKCIHRDVAARNCLITETNSVKITDFGMSREEEDGVYSVSGGMKQIPMKWTAPESMNYGKFTFASDVWSFGVLSWEIFSYGGTPYVKMTNQEARDRVEGGYRMPSPTQCPNKYYTDVMMACWQYEPRNRPTFADNLRTIDYIMRNF</sequence>
<dbReference type="GO" id="GO:0004674">
    <property type="term" value="F:protein serine/threonine kinase activity"/>
    <property type="evidence" value="ECO:0007669"/>
    <property type="project" value="UniProtKB-KW"/>
</dbReference>
<dbReference type="Pfam" id="PF00611">
    <property type="entry name" value="FCH"/>
    <property type="match status" value="1"/>
</dbReference>
<name>A0A6F9DCZ5_9ASCI</name>
<dbReference type="FunFam" id="1.10.510.10:FF:000212">
    <property type="entry name" value="Tyrosine-protein kinase"/>
    <property type="match status" value="1"/>
</dbReference>
<dbReference type="InterPro" id="IPR027267">
    <property type="entry name" value="AH/BAR_dom_sf"/>
</dbReference>
<proteinExistence type="evidence at transcript level"/>
<dbReference type="PROSITE" id="PS00109">
    <property type="entry name" value="PROTEIN_KINASE_TYR"/>
    <property type="match status" value="1"/>
</dbReference>
<evidence type="ECO:0000256" key="16">
    <source>
        <dbReference type="SAM" id="Coils"/>
    </source>
</evidence>
<keyword evidence="8 10" id="KW-0829">Tyrosine-protein kinase</keyword>
<keyword evidence="3 10" id="KW-0808">Transferase</keyword>
<evidence type="ECO:0000256" key="4">
    <source>
        <dbReference type="ARBA" id="ARBA00022741"/>
    </source>
</evidence>
<dbReference type="GO" id="GO:1902531">
    <property type="term" value="P:regulation of intracellular signal transduction"/>
    <property type="evidence" value="ECO:0007669"/>
    <property type="project" value="UniProtKB-ARBA"/>
</dbReference>
<dbReference type="InterPro" id="IPR036860">
    <property type="entry name" value="SH2_dom_sf"/>
</dbReference>
<keyword evidence="1" id="KW-0723">Serine/threonine-protein kinase</keyword>
<evidence type="ECO:0000256" key="6">
    <source>
        <dbReference type="ARBA" id="ARBA00022840"/>
    </source>
</evidence>
<dbReference type="PRINTS" id="PR00109">
    <property type="entry name" value="TYRKINASE"/>
</dbReference>
<dbReference type="EC" id="2.7.10.2" evidence="10"/>
<dbReference type="SUPFAM" id="SSF55550">
    <property type="entry name" value="SH2 domain"/>
    <property type="match status" value="1"/>
</dbReference>
<dbReference type="Pfam" id="PF00017">
    <property type="entry name" value="SH2"/>
    <property type="match status" value="1"/>
</dbReference>
<dbReference type="PANTHER" id="PTHR24418">
    <property type="entry name" value="TYROSINE-PROTEIN KINASE"/>
    <property type="match status" value="1"/>
</dbReference>
<dbReference type="PROSITE" id="PS51741">
    <property type="entry name" value="F_BAR"/>
    <property type="match status" value="1"/>
</dbReference>
<feature type="domain" description="F-BAR" evidence="19">
    <location>
        <begin position="4"/>
        <end position="265"/>
    </location>
</feature>
<dbReference type="AlphaFoldDB" id="A0A6F9DCZ5"/>
<dbReference type="InterPro" id="IPR016250">
    <property type="entry name" value="Tyr-prot_kinase_Fes/Fps"/>
</dbReference>
<keyword evidence="4 10" id="KW-0547">Nucleotide-binding</keyword>
<gene>
    <name evidence="20" type="primary">Fer</name>
</gene>
<evidence type="ECO:0000259" key="17">
    <source>
        <dbReference type="PROSITE" id="PS50001"/>
    </source>
</evidence>
<feature type="coiled-coil region" evidence="16">
    <location>
        <begin position="321"/>
        <end position="355"/>
    </location>
</feature>
<dbReference type="InterPro" id="IPR001245">
    <property type="entry name" value="Ser-Thr/Tyr_kinase_cat_dom"/>
</dbReference>
<dbReference type="InterPro" id="IPR000980">
    <property type="entry name" value="SH2"/>
</dbReference>
<dbReference type="InterPro" id="IPR050198">
    <property type="entry name" value="Non-receptor_tyrosine_kinases"/>
</dbReference>
<dbReference type="GO" id="GO:0005524">
    <property type="term" value="F:ATP binding"/>
    <property type="evidence" value="ECO:0007669"/>
    <property type="project" value="UniProtKB-UniRule"/>
</dbReference>
<comment type="similarity">
    <text evidence="10">Belongs to the protein kinase superfamily. Tyr protein kinase family. Fes/fps subfamily.</text>
</comment>
<dbReference type="InterPro" id="IPR035849">
    <property type="entry name" value="Fes/Fps/Fer_SH2"/>
</dbReference>
<accession>A0A6F9DCZ5</accession>
<dbReference type="FunFam" id="1.20.1270.60:FF:000029">
    <property type="entry name" value="Tyrosine-protein kinase"/>
    <property type="match status" value="1"/>
</dbReference>
<dbReference type="SUPFAM" id="SSF56112">
    <property type="entry name" value="Protein kinase-like (PK-like)"/>
    <property type="match status" value="1"/>
</dbReference>
<dbReference type="InterPro" id="IPR017441">
    <property type="entry name" value="Protein_kinase_ATP_BS"/>
</dbReference>
<dbReference type="SUPFAM" id="SSF103657">
    <property type="entry name" value="BAR/IMD domain-like"/>
    <property type="match status" value="1"/>
</dbReference>
<dbReference type="FunFam" id="3.30.200.20:FF:000040">
    <property type="entry name" value="Dual specificity mitogen-activated protein kinase kinase"/>
    <property type="match status" value="1"/>
</dbReference>
<keyword evidence="13" id="KW-0727">SH2 domain</keyword>
<dbReference type="PIRSF" id="PIRSF000632">
    <property type="entry name" value="TyrPK_fps"/>
    <property type="match status" value="1"/>
</dbReference>
<keyword evidence="2" id="KW-0597">Phosphoprotein</keyword>
<dbReference type="Pfam" id="PF07714">
    <property type="entry name" value="PK_Tyr_Ser-Thr"/>
    <property type="match status" value="1"/>
</dbReference>
<evidence type="ECO:0000256" key="13">
    <source>
        <dbReference type="PROSITE-ProRule" id="PRU00191"/>
    </source>
</evidence>
<feature type="binding site" evidence="12">
    <location>
        <begin position="583"/>
        <end position="591"/>
    </location>
    <ligand>
        <name>ATP</name>
        <dbReference type="ChEBI" id="CHEBI:30616"/>
    </ligand>
</feature>
<organism evidence="20">
    <name type="scientific">Phallusia mammillata</name>
    <dbReference type="NCBI Taxonomy" id="59560"/>
    <lineage>
        <taxon>Eukaryota</taxon>
        <taxon>Metazoa</taxon>
        <taxon>Chordata</taxon>
        <taxon>Tunicata</taxon>
        <taxon>Ascidiacea</taxon>
        <taxon>Phlebobranchia</taxon>
        <taxon>Ascidiidae</taxon>
        <taxon>Phallusia</taxon>
    </lineage>
</organism>
<dbReference type="PROSITE" id="PS50011">
    <property type="entry name" value="PROTEIN_KINASE_DOM"/>
    <property type="match status" value="1"/>
</dbReference>
<evidence type="ECO:0000256" key="8">
    <source>
        <dbReference type="ARBA" id="ARBA00023137"/>
    </source>
</evidence>
<dbReference type="Gene3D" id="3.30.505.10">
    <property type="entry name" value="SH2 domain"/>
    <property type="match status" value="1"/>
</dbReference>
<dbReference type="PROSITE" id="PS50001">
    <property type="entry name" value="SH2"/>
    <property type="match status" value="1"/>
</dbReference>
<feature type="binding site" evidence="12 15">
    <location>
        <position position="606"/>
    </location>
    <ligand>
        <name>ATP</name>
        <dbReference type="ChEBI" id="CHEBI:30616"/>
    </ligand>
</feature>
<dbReference type="InterPro" id="IPR031160">
    <property type="entry name" value="F_BAR_dom"/>
</dbReference>
<evidence type="ECO:0000256" key="11">
    <source>
        <dbReference type="PIRSR" id="PIRSR000632-1"/>
    </source>
</evidence>
<dbReference type="SMART" id="SM00055">
    <property type="entry name" value="FCH"/>
    <property type="match status" value="1"/>
</dbReference>
<evidence type="ECO:0000256" key="1">
    <source>
        <dbReference type="ARBA" id="ARBA00022527"/>
    </source>
</evidence>
<evidence type="ECO:0000256" key="9">
    <source>
        <dbReference type="ARBA" id="ARBA00051245"/>
    </source>
</evidence>
<evidence type="ECO:0000256" key="12">
    <source>
        <dbReference type="PIRSR" id="PIRSR000632-2"/>
    </source>
</evidence>
<dbReference type="SMART" id="SM00219">
    <property type="entry name" value="TyrKc"/>
    <property type="match status" value="1"/>
</dbReference>
<evidence type="ECO:0000256" key="2">
    <source>
        <dbReference type="ARBA" id="ARBA00022553"/>
    </source>
</evidence>
<evidence type="ECO:0000256" key="5">
    <source>
        <dbReference type="ARBA" id="ARBA00022777"/>
    </source>
</evidence>
<evidence type="ECO:0000259" key="18">
    <source>
        <dbReference type="PROSITE" id="PS50011"/>
    </source>
</evidence>
<evidence type="ECO:0000256" key="15">
    <source>
        <dbReference type="PROSITE-ProRule" id="PRU10141"/>
    </source>
</evidence>
<dbReference type="InterPro" id="IPR001060">
    <property type="entry name" value="FCH_dom"/>
</dbReference>
<dbReference type="Gene3D" id="1.20.1270.60">
    <property type="entry name" value="Arfaptin homology (AH) domain/BAR domain"/>
    <property type="match status" value="1"/>
</dbReference>
<feature type="active site" description="Proton acceptor" evidence="11">
    <location>
        <position position="699"/>
    </location>
</feature>
<feature type="domain" description="SH2" evidence="17">
    <location>
        <begin position="474"/>
        <end position="565"/>
    </location>
</feature>